<reference evidence="4 5" key="1">
    <citation type="submission" date="2019-01" db="EMBL/GenBank/DDBJ databases">
        <title>A draft genome assembly of the solar-powered sea slug Elysia chlorotica.</title>
        <authorList>
            <person name="Cai H."/>
            <person name="Li Q."/>
            <person name="Fang X."/>
            <person name="Li J."/>
            <person name="Curtis N.E."/>
            <person name="Altenburger A."/>
            <person name="Shibata T."/>
            <person name="Feng M."/>
            <person name="Maeda T."/>
            <person name="Schwartz J.A."/>
            <person name="Shigenobu S."/>
            <person name="Lundholm N."/>
            <person name="Nishiyama T."/>
            <person name="Yang H."/>
            <person name="Hasebe M."/>
            <person name="Li S."/>
            <person name="Pierce S.K."/>
            <person name="Wang J."/>
        </authorList>
    </citation>
    <scope>NUCLEOTIDE SEQUENCE [LARGE SCALE GENOMIC DNA]</scope>
    <source>
        <strain evidence="4">EC2010</strain>
        <tissue evidence="4">Whole organism of an adult</tissue>
    </source>
</reference>
<dbReference type="InterPro" id="IPR001589">
    <property type="entry name" value="Actinin_actin-bd_CS"/>
</dbReference>
<evidence type="ECO:0000259" key="3">
    <source>
        <dbReference type="PROSITE" id="PS50021"/>
    </source>
</evidence>
<name>A0A433TF14_ELYCH</name>
<evidence type="ECO:0000256" key="1">
    <source>
        <dbReference type="ARBA" id="ARBA00022737"/>
    </source>
</evidence>
<dbReference type="InterPro" id="IPR044801">
    <property type="entry name" value="Filamin"/>
</dbReference>
<dbReference type="AlphaFoldDB" id="A0A433TF14"/>
<dbReference type="PROSITE" id="PS50021">
    <property type="entry name" value="CH"/>
    <property type="match status" value="1"/>
</dbReference>
<dbReference type="InterPro" id="IPR001715">
    <property type="entry name" value="CH_dom"/>
</dbReference>
<dbReference type="PROSITE" id="PS00019">
    <property type="entry name" value="ACTININ_1"/>
    <property type="match status" value="1"/>
</dbReference>
<organism evidence="4 5">
    <name type="scientific">Elysia chlorotica</name>
    <name type="common">Eastern emerald elysia</name>
    <name type="synonym">Sea slug</name>
    <dbReference type="NCBI Taxonomy" id="188477"/>
    <lineage>
        <taxon>Eukaryota</taxon>
        <taxon>Metazoa</taxon>
        <taxon>Spiralia</taxon>
        <taxon>Lophotrochozoa</taxon>
        <taxon>Mollusca</taxon>
        <taxon>Gastropoda</taxon>
        <taxon>Heterobranchia</taxon>
        <taxon>Euthyneura</taxon>
        <taxon>Panpulmonata</taxon>
        <taxon>Sacoglossa</taxon>
        <taxon>Placobranchoidea</taxon>
        <taxon>Plakobranchidae</taxon>
        <taxon>Elysia</taxon>
    </lineage>
</organism>
<dbReference type="Proteomes" id="UP000271974">
    <property type="component" value="Unassembled WGS sequence"/>
</dbReference>
<dbReference type="GO" id="GO:0030036">
    <property type="term" value="P:actin cytoskeleton organization"/>
    <property type="evidence" value="ECO:0007669"/>
    <property type="project" value="InterPro"/>
</dbReference>
<dbReference type="Gene3D" id="1.10.418.10">
    <property type="entry name" value="Calponin-like domain"/>
    <property type="match status" value="3"/>
</dbReference>
<feature type="non-terminal residue" evidence="4">
    <location>
        <position position="243"/>
    </location>
</feature>
<sequence length="243" mass="26893">MQVAERSRQQALSIRSVGEWLQIQRNTFSNWVNESLRPRGIVIDDVRTDLSDGVTLVALVEALTKEKVPGAVPRPSNQYQKLQNITVALDALRKDGVKLINIDSSDILSAELKLVLALVWALVHRYQVGGTALTQHKAWLLAWLHAVIPDCSVTNFTTDWNDGIALQLENCQSALKLARQTFNIPLVLRPEHLASPDLDELSAITYLSYFTRVGGPGYDATLRQVAARTQPVVVGNFTVSAEL</sequence>
<dbReference type="SMART" id="SM00033">
    <property type="entry name" value="CH"/>
    <property type="match status" value="2"/>
</dbReference>
<keyword evidence="1" id="KW-0677">Repeat</keyword>
<comment type="caution">
    <text evidence="4">The sequence shown here is derived from an EMBL/GenBank/DDBJ whole genome shotgun (WGS) entry which is preliminary data.</text>
</comment>
<dbReference type="PANTHER" id="PTHR38537:SF16">
    <property type="entry name" value="CALPONIN-HOMOLOGY (CH) DOMAIN-CONTAINING PROTEIN"/>
    <property type="match status" value="1"/>
</dbReference>
<gene>
    <name evidence="4" type="ORF">EGW08_012103</name>
</gene>
<protein>
    <recommendedName>
        <fullName evidence="3">Calponin-homology (CH) domain-containing protein</fullName>
    </recommendedName>
</protein>
<dbReference type="STRING" id="188477.A0A433TF14"/>
<dbReference type="GO" id="GO:0051015">
    <property type="term" value="F:actin filament binding"/>
    <property type="evidence" value="ECO:0007669"/>
    <property type="project" value="InterPro"/>
</dbReference>
<dbReference type="OrthoDB" id="18740at2759"/>
<dbReference type="PANTHER" id="PTHR38537">
    <property type="entry name" value="JITTERBUG, ISOFORM N"/>
    <property type="match status" value="1"/>
</dbReference>
<dbReference type="EMBL" id="RQTK01000409">
    <property type="protein sequence ID" value="RUS80146.1"/>
    <property type="molecule type" value="Genomic_DNA"/>
</dbReference>
<dbReference type="InterPro" id="IPR036872">
    <property type="entry name" value="CH_dom_sf"/>
</dbReference>
<proteinExistence type="predicted"/>
<evidence type="ECO:0000313" key="5">
    <source>
        <dbReference type="Proteomes" id="UP000271974"/>
    </source>
</evidence>
<keyword evidence="2" id="KW-0009">Actin-binding</keyword>
<accession>A0A433TF14</accession>
<dbReference type="Pfam" id="PF00307">
    <property type="entry name" value="CH"/>
    <property type="match status" value="1"/>
</dbReference>
<dbReference type="SUPFAM" id="SSF47576">
    <property type="entry name" value="Calponin-homology domain, CH-domain"/>
    <property type="match status" value="1"/>
</dbReference>
<evidence type="ECO:0000256" key="2">
    <source>
        <dbReference type="ARBA" id="ARBA00023203"/>
    </source>
</evidence>
<feature type="domain" description="Calponin-homology (CH)" evidence="3">
    <location>
        <begin position="22"/>
        <end position="127"/>
    </location>
</feature>
<evidence type="ECO:0000313" key="4">
    <source>
        <dbReference type="EMBL" id="RUS80146.1"/>
    </source>
</evidence>
<keyword evidence="5" id="KW-1185">Reference proteome</keyword>